<evidence type="ECO:0000313" key="1">
    <source>
        <dbReference type="EMBL" id="CAG8844975.1"/>
    </source>
</evidence>
<evidence type="ECO:0000313" key="2">
    <source>
        <dbReference type="Proteomes" id="UP000789901"/>
    </source>
</evidence>
<dbReference type="EMBL" id="CAJVQB010077761">
    <property type="protein sequence ID" value="CAG8844975.1"/>
    <property type="molecule type" value="Genomic_DNA"/>
</dbReference>
<protein>
    <submittedName>
        <fullName evidence="1">15526_t:CDS:1</fullName>
    </submittedName>
</protein>
<proteinExistence type="predicted"/>
<sequence>GNDISDFLVKLKLYLQNQDVDLANNAGGPLTERELAIGYLRKSNYRPEELHRKFLDAFPLLWLEKAKDIGEHLSLNELTKKLYEIELYQNAKQKKDKISDSLVFV</sequence>
<reference evidence="1 2" key="1">
    <citation type="submission" date="2021-06" db="EMBL/GenBank/DDBJ databases">
        <authorList>
            <person name="Kallberg Y."/>
            <person name="Tangrot J."/>
            <person name="Rosling A."/>
        </authorList>
    </citation>
    <scope>NUCLEOTIDE SEQUENCE [LARGE SCALE GENOMIC DNA]</scope>
    <source>
        <strain evidence="1 2">120-4 pot B 10/14</strain>
    </source>
</reference>
<accession>A0ABN7X0B4</accession>
<feature type="non-terminal residue" evidence="1">
    <location>
        <position position="105"/>
    </location>
</feature>
<comment type="caution">
    <text evidence="1">The sequence shown here is derived from an EMBL/GenBank/DDBJ whole genome shotgun (WGS) entry which is preliminary data.</text>
</comment>
<dbReference type="Proteomes" id="UP000789901">
    <property type="component" value="Unassembled WGS sequence"/>
</dbReference>
<keyword evidence="2" id="KW-1185">Reference proteome</keyword>
<organism evidence="1 2">
    <name type="scientific">Gigaspora margarita</name>
    <dbReference type="NCBI Taxonomy" id="4874"/>
    <lineage>
        <taxon>Eukaryota</taxon>
        <taxon>Fungi</taxon>
        <taxon>Fungi incertae sedis</taxon>
        <taxon>Mucoromycota</taxon>
        <taxon>Glomeromycotina</taxon>
        <taxon>Glomeromycetes</taxon>
        <taxon>Diversisporales</taxon>
        <taxon>Gigasporaceae</taxon>
        <taxon>Gigaspora</taxon>
    </lineage>
</organism>
<gene>
    <name evidence="1" type="ORF">GMARGA_LOCUS37394</name>
</gene>
<feature type="non-terminal residue" evidence="1">
    <location>
        <position position="1"/>
    </location>
</feature>
<name>A0ABN7X0B4_GIGMA</name>